<feature type="compositionally biased region" description="Low complexity" evidence="1">
    <location>
        <begin position="43"/>
        <end position="64"/>
    </location>
</feature>
<dbReference type="AlphaFoldDB" id="A0A5A7QF86"/>
<feature type="non-terminal residue" evidence="2">
    <location>
        <position position="1"/>
    </location>
</feature>
<comment type="caution">
    <text evidence="2">The sequence shown here is derived from an EMBL/GenBank/DDBJ whole genome shotgun (WGS) entry which is preliminary data.</text>
</comment>
<protein>
    <submittedName>
        <fullName evidence="2">Ubiquitin-conjugating enzyme 3</fullName>
    </submittedName>
</protein>
<dbReference type="Proteomes" id="UP000325081">
    <property type="component" value="Unassembled WGS sequence"/>
</dbReference>
<evidence type="ECO:0000313" key="3">
    <source>
        <dbReference type="Proteomes" id="UP000325081"/>
    </source>
</evidence>
<keyword evidence="3" id="KW-1185">Reference proteome</keyword>
<sequence length="192" mass="20791">PDLLPLPYASSQFSDLKICPSLSPKSPFNPRAKSDRPFMSGKPPAARAAHRAQAPSQAIVAATSAHRRRLAAAARSPASEHPQVPRPAGSRTSEALSVSVRPPRPAALHWAETSRPKSARNRARTDKVPRVHVATEAPNFRSDPPRVLKIGGPLIPHIHVDACVCTSINGEKWGAKIESVEEKFISHEQLIK</sequence>
<accession>A0A5A7QF86</accession>
<feature type="region of interest" description="Disordered" evidence="1">
    <location>
        <begin position="20"/>
        <end position="128"/>
    </location>
</feature>
<reference evidence="3" key="1">
    <citation type="journal article" date="2019" name="Curr. Biol.">
        <title>Genome Sequence of Striga asiatica Provides Insight into the Evolution of Plant Parasitism.</title>
        <authorList>
            <person name="Yoshida S."/>
            <person name="Kim S."/>
            <person name="Wafula E.K."/>
            <person name="Tanskanen J."/>
            <person name="Kim Y.M."/>
            <person name="Honaas L."/>
            <person name="Yang Z."/>
            <person name="Spallek T."/>
            <person name="Conn C.E."/>
            <person name="Ichihashi Y."/>
            <person name="Cheong K."/>
            <person name="Cui S."/>
            <person name="Der J.P."/>
            <person name="Gundlach H."/>
            <person name="Jiao Y."/>
            <person name="Hori C."/>
            <person name="Ishida J.K."/>
            <person name="Kasahara H."/>
            <person name="Kiba T."/>
            <person name="Kim M.S."/>
            <person name="Koo N."/>
            <person name="Laohavisit A."/>
            <person name="Lee Y.H."/>
            <person name="Lumba S."/>
            <person name="McCourt P."/>
            <person name="Mortimer J.C."/>
            <person name="Mutuku J.M."/>
            <person name="Nomura T."/>
            <person name="Sasaki-Sekimoto Y."/>
            <person name="Seto Y."/>
            <person name="Wang Y."/>
            <person name="Wakatake T."/>
            <person name="Sakakibara H."/>
            <person name="Demura T."/>
            <person name="Yamaguchi S."/>
            <person name="Yoneyama K."/>
            <person name="Manabe R.I."/>
            <person name="Nelson D.C."/>
            <person name="Schulman A.H."/>
            <person name="Timko M.P."/>
            <person name="dePamphilis C.W."/>
            <person name="Choi D."/>
            <person name="Shirasu K."/>
        </authorList>
    </citation>
    <scope>NUCLEOTIDE SEQUENCE [LARGE SCALE GENOMIC DNA]</scope>
    <source>
        <strain evidence="3">cv. UVA1</strain>
    </source>
</reference>
<gene>
    <name evidence="2" type="ORF">STAS_20482</name>
</gene>
<evidence type="ECO:0000256" key="1">
    <source>
        <dbReference type="SAM" id="MobiDB-lite"/>
    </source>
</evidence>
<name>A0A5A7QF86_STRAF</name>
<evidence type="ECO:0000313" key="2">
    <source>
        <dbReference type="EMBL" id="GER43622.1"/>
    </source>
</evidence>
<organism evidence="2 3">
    <name type="scientific">Striga asiatica</name>
    <name type="common">Asiatic witchweed</name>
    <name type="synonym">Buchnera asiatica</name>
    <dbReference type="NCBI Taxonomy" id="4170"/>
    <lineage>
        <taxon>Eukaryota</taxon>
        <taxon>Viridiplantae</taxon>
        <taxon>Streptophyta</taxon>
        <taxon>Embryophyta</taxon>
        <taxon>Tracheophyta</taxon>
        <taxon>Spermatophyta</taxon>
        <taxon>Magnoliopsida</taxon>
        <taxon>eudicotyledons</taxon>
        <taxon>Gunneridae</taxon>
        <taxon>Pentapetalae</taxon>
        <taxon>asterids</taxon>
        <taxon>lamiids</taxon>
        <taxon>Lamiales</taxon>
        <taxon>Orobanchaceae</taxon>
        <taxon>Buchnereae</taxon>
        <taxon>Striga</taxon>
    </lineage>
</organism>
<proteinExistence type="predicted"/>
<dbReference type="EMBL" id="BKCP01006693">
    <property type="protein sequence ID" value="GER43622.1"/>
    <property type="molecule type" value="Genomic_DNA"/>
</dbReference>